<dbReference type="PANTHER" id="PTHR34947:SF3">
    <property type="entry name" value="TRANSMEMBRANE PROTEIN"/>
    <property type="match status" value="1"/>
</dbReference>
<sequence length="219" mass="24815">MERMDYIGEVDHPKKKPQPLDHHHHRFAVTAAQILFSVSIFWAVFFLYSPEFYIRLKLCFAAYTVESLSYNSNKNYMFLLCNGILVVLVKNSGLINSSYSSSSSLPQSHAHPSAKPVGEENAAGSLPEMDTRNVAAVAGLGIQEQGDAEASVEIEIREGDEVERDGNSGETEAEIFVTNNDEEDIEEEEEEDEMSREELNRKCEDFIKKMRGEIYFEFN</sequence>
<gene>
    <name evidence="1" type="ORF">CRG98_002858</name>
</gene>
<name>A0A2I0L835_PUNGR</name>
<accession>A0A2I0L835</accession>
<proteinExistence type="predicted"/>
<protein>
    <submittedName>
        <fullName evidence="1">Uncharacterized protein</fullName>
    </submittedName>
</protein>
<dbReference type="AlphaFoldDB" id="A0A2I0L835"/>
<reference evidence="1 2" key="1">
    <citation type="submission" date="2017-11" db="EMBL/GenBank/DDBJ databases">
        <title>De-novo sequencing of pomegranate (Punica granatum L.) genome.</title>
        <authorList>
            <person name="Akparov Z."/>
            <person name="Amiraslanov A."/>
            <person name="Hajiyeva S."/>
            <person name="Abbasov M."/>
            <person name="Kaur K."/>
            <person name="Hamwieh A."/>
            <person name="Solovyev V."/>
            <person name="Salamov A."/>
            <person name="Braich B."/>
            <person name="Kosarev P."/>
            <person name="Mahmoud A."/>
            <person name="Hajiyev E."/>
            <person name="Babayeva S."/>
            <person name="Izzatullayeva V."/>
            <person name="Mammadov A."/>
            <person name="Mammadov A."/>
            <person name="Sharifova S."/>
            <person name="Ojaghi J."/>
            <person name="Eynullazada K."/>
            <person name="Bayramov B."/>
            <person name="Abdulazimova A."/>
            <person name="Shahmuradov I."/>
        </authorList>
    </citation>
    <scope>NUCLEOTIDE SEQUENCE [LARGE SCALE GENOMIC DNA]</scope>
    <source>
        <strain evidence="2">cv. AG2017</strain>
        <tissue evidence="1">Leaf</tissue>
    </source>
</reference>
<dbReference type="OrthoDB" id="1727102at2759"/>
<evidence type="ECO:0000313" key="1">
    <source>
        <dbReference type="EMBL" id="PKI76872.1"/>
    </source>
</evidence>
<dbReference type="STRING" id="22663.A0A2I0L835"/>
<dbReference type="PANTHER" id="PTHR34947">
    <property type="entry name" value="TRANSMEMBRANE PROTEIN"/>
    <property type="match status" value="1"/>
</dbReference>
<keyword evidence="2" id="KW-1185">Reference proteome</keyword>
<evidence type="ECO:0000313" key="2">
    <source>
        <dbReference type="Proteomes" id="UP000233551"/>
    </source>
</evidence>
<dbReference type="EMBL" id="PGOL01000108">
    <property type="protein sequence ID" value="PKI76872.1"/>
    <property type="molecule type" value="Genomic_DNA"/>
</dbReference>
<comment type="caution">
    <text evidence="1">The sequence shown here is derived from an EMBL/GenBank/DDBJ whole genome shotgun (WGS) entry which is preliminary data.</text>
</comment>
<dbReference type="GeneID" id="116212852"/>
<organism evidence="1 2">
    <name type="scientific">Punica granatum</name>
    <name type="common">Pomegranate</name>
    <dbReference type="NCBI Taxonomy" id="22663"/>
    <lineage>
        <taxon>Eukaryota</taxon>
        <taxon>Viridiplantae</taxon>
        <taxon>Streptophyta</taxon>
        <taxon>Embryophyta</taxon>
        <taxon>Tracheophyta</taxon>
        <taxon>Spermatophyta</taxon>
        <taxon>Magnoliopsida</taxon>
        <taxon>eudicotyledons</taxon>
        <taxon>Gunneridae</taxon>
        <taxon>Pentapetalae</taxon>
        <taxon>rosids</taxon>
        <taxon>malvids</taxon>
        <taxon>Myrtales</taxon>
        <taxon>Lythraceae</taxon>
        <taxon>Punica</taxon>
    </lineage>
</organism>
<dbReference type="Proteomes" id="UP000233551">
    <property type="component" value="Unassembled WGS sequence"/>
</dbReference>